<gene>
    <name evidence="4" type="ORF">LRS13_21625</name>
</gene>
<dbReference type="InterPro" id="IPR050109">
    <property type="entry name" value="HTH-type_TetR-like_transc_reg"/>
</dbReference>
<evidence type="ECO:0000313" key="4">
    <source>
        <dbReference type="EMBL" id="UUY03242.1"/>
    </source>
</evidence>
<dbReference type="PROSITE" id="PS50977">
    <property type="entry name" value="HTH_TETR_2"/>
    <property type="match status" value="1"/>
</dbReference>
<dbReference type="InterPro" id="IPR001647">
    <property type="entry name" value="HTH_TetR"/>
</dbReference>
<dbReference type="EMBL" id="CP088295">
    <property type="protein sequence ID" value="UUY03242.1"/>
    <property type="molecule type" value="Genomic_DNA"/>
</dbReference>
<protein>
    <submittedName>
        <fullName evidence="4">TetR/AcrR family transcriptional regulator</fullName>
    </submittedName>
</protein>
<evidence type="ECO:0000256" key="1">
    <source>
        <dbReference type="ARBA" id="ARBA00023125"/>
    </source>
</evidence>
<evidence type="ECO:0000256" key="2">
    <source>
        <dbReference type="PROSITE-ProRule" id="PRU00335"/>
    </source>
</evidence>
<reference evidence="5" key="1">
    <citation type="submission" date="2021-11" db="EMBL/GenBank/DDBJ databases">
        <title>Cultivation dependent microbiological survey of springs from the worlds oldest radium mine currently devoted to the extraction of radon-saturated water.</title>
        <authorList>
            <person name="Kapinusova G."/>
            <person name="Smrhova T."/>
            <person name="Strejcek M."/>
            <person name="Suman J."/>
            <person name="Jani K."/>
            <person name="Pajer P."/>
            <person name="Uhlik O."/>
        </authorList>
    </citation>
    <scope>NUCLEOTIDE SEQUENCE [LARGE SCALE GENOMIC DNA]</scope>
    <source>
        <strain evidence="5">J379</strain>
    </source>
</reference>
<accession>A0ABY5PF91</accession>
<evidence type="ECO:0000259" key="3">
    <source>
        <dbReference type="PROSITE" id="PS50977"/>
    </source>
</evidence>
<dbReference type="SUPFAM" id="SSF48498">
    <property type="entry name" value="Tetracyclin repressor-like, C-terminal domain"/>
    <property type="match status" value="1"/>
</dbReference>
<keyword evidence="1 2" id="KW-0238">DNA-binding</keyword>
<feature type="DNA-binding region" description="H-T-H motif" evidence="2">
    <location>
        <begin position="40"/>
        <end position="59"/>
    </location>
</feature>
<dbReference type="RefSeq" id="WP_353863754.1">
    <property type="nucleotide sequence ID" value="NZ_CP088295.1"/>
</dbReference>
<name>A0ABY5PF91_9ACTN</name>
<dbReference type="Gene3D" id="1.10.357.10">
    <property type="entry name" value="Tetracycline Repressor, domain 2"/>
    <property type="match status" value="1"/>
</dbReference>
<dbReference type="InterPro" id="IPR023772">
    <property type="entry name" value="DNA-bd_HTH_TetR-type_CS"/>
</dbReference>
<dbReference type="PRINTS" id="PR00455">
    <property type="entry name" value="HTHTETR"/>
</dbReference>
<dbReference type="InterPro" id="IPR009057">
    <property type="entry name" value="Homeodomain-like_sf"/>
</dbReference>
<proteinExistence type="predicted"/>
<feature type="domain" description="HTH tetR-type" evidence="3">
    <location>
        <begin position="17"/>
        <end position="77"/>
    </location>
</feature>
<dbReference type="PANTHER" id="PTHR30055">
    <property type="entry name" value="HTH-TYPE TRANSCRIPTIONAL REGULATOR RUTR"/>
    <property type="match status" value="1"/>
</dbReference>
<dbReference type="SUPFAM" id="SSF46689">
    <property type="entry name" value="Homeodomain-like"/>
    <property type="match status" value="1"/>
</dbReference>
<dbReference type="Proteomes" id="UP001058860">
    <property type="component" value="Chromosome"/>
</dbReference>
<dbReference type="Pfam" id="PF00440">
    <property type="entry name" value="TetR_N"/>
    <property type="match status" value="1"/>
</dbReference>
<evidence type="ECO:0000313" key="5">
    <source>
        <dbReference type="Proteomes" id="UP001058860"/>
    </source>
</evidence>
<sequence length="204" mass="22141">MTTATDPPLGRREQTKRANRAMILDAGREVFAELGYGAASVRDIIRRTDLAAGTFYNYFPDKEAVFRALLDELALEVGGLTAQARASAATLDEFVEEGFRAFFVYLAEDPVRCELLRRNAGAVRSLFEGEAIEAVLAQLGADLQRGIDAGLIPSHDTELMATAMLGSAFEVGMRAADRDPVDVETATRLCTDIFLGGFARMRAA</sequence>
<organism evidence="4 5">
    <name type="scientific">Svornostia abyssi</name>
    <dbReference type="NCBI Taxonomy" id="2898438"/>
    <lineage>
        <taxon>Bacteria</taxon>
        <taxon>Bacillati</taxon>
        <taxon>Actinomycetota</taxon>
        <taxon>Thermoleophilia</taxon>
        <taxon>Solirubrobacterales</taxon>
        <taxon>Baekduiaceae</taxon>
        <taxon>Svornostia</taxon>
    </lineage>
</organism>
<dbReference type="PROSITE" id="PS01081">
    <property type="entry name" value="HTH_TETR_1"/>
    <property type="match status" value="1"/>
</dbReference>
<dbReference type="InterPro" id="IPR036271">
    <property type="entry name" value="Tet_transcr_reg_TetR-rel_C_sf"/>
</dbReference>
<keyword evidence="5" id="KW-1185">Reference proteome</keyword>
<dbReference type="PANTHER" id="PTHR30055:SF226">
    <property type="entry name" value="HTH-TYPE TRANSCRIPTIONAL REGULATOR PKSA"/>
    <property type="match status" value="1"/>
</dbReference>